<dbReference type="InterPro" id="IPR035965">
    <property type="entry name" value="PAS-like_dom_sf"/>
</dbReference>
<dbReference type="Pfam" id="PF13426">
    <property type="entry name" value="PAS_9"/>
    <property type="match status" value="1"/>
</dbReference>
<evidence type="ECO:0000313" key="4">
    <source>
        <dbReference type="EMBL" id="MDT0602072.1"/>
    </source>
</evidence>
<proteinExistence type="predicted"/>
<feature type="domain" description="Methyl-accepting transducer" evidence="2">
    <location>
        <begin position="257"/>
        <end position="434"/>
    </location>
</feature>
<dbReference type="Gene3D" id="3.30.450.20">
    <property type="entry name" value="PAS domain"/>
    <property type="match status" value="2"/>
</dbReference>
<evidence type="ECO:0000259" key="3">
    <source>
        <dbReference type="PROSITE" id="PS50113"/>
    </source>
</evidence>
<evidence type="ECO:0000313" key="5">
    <source>
        <dbReference type="Proteomes" id="UP001266357"/>
    </source>
</evidence>
<dbReference type="InterPro" id="IPR013655">
    <property type="entry name" value="PAS_fold_3"/>
</dbReference>
<dbReference type="InterPro" id="IPR050903">
    <property type="entry name" value="Bact_Chemotaxis_MeTrfase"/>
</dbReference>
<dbReference type="Pfam" id="PF08447">
    <property type="entry name" value="PAS_3"/>
    <property type="match status" value="1"/>
</dbReference>
<keyword evidence="1" id="KW-0807">Transducer</keyword>
<dbReference type="PANTHER" id="PTHR24422:SF10">
    <property type="entry name" value="CHEMOTAXIS PROTEIN METHYLTRANSFERASE 2"/>
    <property type="match status" value="1"/>
</dbReference>
<organism evidence="4 5">
    <name type="scientific">Thalassotalea castellviae</name>
    <dbReference type="NCBI Taxonomy" id="3075612"/>
    <lineage>
        <taxon>Bacteria</taxon>
        <taxon>Pseudomonadati</taxon>
        <taxon>Pseudomonadota</taxon>
        <taxon>Gammaproteobacteria</taxon>
        <taxon>Alteromonadales</taxon>
        <taxon>Colwelliaceae</taxon>
        <taxon>Thalassotalea</taxon>
    </lineage>
</organism>
<name>A0ABU2ZXM9_9GAMM</name>
<dbReference type="RefSeq" id="WP_311575649.1">
    <property type="nucleotide sequence ID" value="NZ_JAVRIF010000001.1"/>
</dbReference>
<dbReference type="NCBIfam" id="TIGR00229">
    <property type="entry name" value="sensory_box"/>
    <property type="match status" value="2"/>
</dbReference>
<dbReference type="CDD" id="cd00130">
    <property type="entry name" value="PAS"/>
    <property type="match status" value="2"/>
</dbReference>
<protein>
    <submittedName>
        <fullName evidence="4">PAS domain-containing methyl-accepting chemotaxis protein</fullName>
    </submittedName>
</protein>
<feature type="domain" description="PAC" evidence="3">
    <location>
        <begin position="216"/>
        <end position="270"/>
    </location>
</feature>
<comment type="caution">
    <text evidence="4">The sequence shown here is derived from an EMBL/GenBank/DDBJ whole genome shotgun (WGS) entry which is preliminary data.</text>
</comment>
<dbReference type="SMART" id="SM00091">
    <property type="entry name" value="PAS"/>
    <property type="match status" value="2"/>
</dbReference>
<keyword evidence="5" id="KW-1185">Reference proteome</keyword>
<dbReference type="InterPro" id="IPR000014">
    <property type="entry name" value="PAS"/>
</dbReference>
<dbReference type="Proteomes" id="UP001266357">
    <property type="component" value="Unassembled WGS sequence"/>
</dbReference>
<reference evidence="4 5" key="1">
    <citation type="submission" date="2023-09" db="EMBL/GenBank/DDBJ databases">
        <authorList>
            <person name="Rey-Velasco X."/>
        </authorList>
    </citation>
    <scope>NUCLEOTIDE SEQUENCE [LARGE SCALE GENOMIC DNA]</scope>
    <source>
        <strain evidence="4 5">W431</strain>
    </source>
</reference>
<feature type="domain" description="PAC" evidence="3">
    <location>
        <begin position="94"/>
        <end position="148"/>
    </location>
</feature>
<gene>
    <name evidence="4" type="ORF">RM573_00495</name>
</gene>
<dbReference type="PANTHER" id="PTHR24422">
    <property type="entry name" value="CHEMOTAXIS PROTEIN METHYLTRANSFERASE"/>
    <property type="match status" value="1"/>
</dbReference>
<sequence>MGLFFKEKIMDNAPSIQQIKEKQSYHILDSLKQSVAFIEFSPEGTIIDANDNFLHTVGYSLSDIKGKHHSIFCDKKYVQTPEYIRFWQDLAAGKSLSDKYLRYTKDGSPIWLEASYNAVKDEQGKITSVVKLASDITDYVMRSNVQKGIIEALDRSTANISFDLDGKILQANDNFLNATGYALSQLEGRHHKMFCAPEYAASQDYKKFWQQLNNGEYMQGLFERRDAQGNVLWLEASYNPIFDEDGHLIRVVKFATNVTDRIARINNATEAVQSTVTETEQVSQQGKQVLTNSVEIMDEVTRNVEVVAKDISAINEQSDKINNIVNTISSIADQTNLLALNAAIEAARAGEQGRGFAVVADEVRQLAARTSTSTTEISDVVKNNTSLSMALSKNIIETQQKSQEGSELISNVEGIFLEINQGMEGVCVAVNDLK</sequence>
<dbReference type="InterPro" id="IPR004089">
    <property type="entry name" value="MCPsignal_dom"/>
</dbReference>
<dbReference type="Pfam" id="PF00015">
    <property type="entry name" value="MCPsignal"/>
    <property type="match status" value="1"/>
</dbReference>
<dbReference type="SMART" id="SM00086">
    <property type="entry name" value="PAC"/>
    <property type="match status" value="2"/>
</dbReference>
<dbReference type="Gene3D" id="1.10.287.950">
    <property type="entry name" value="Methyl-accepting chemotaxis protein"/>
    <property type="match status" value="1"/>
</dbReference>
<dbReference type="SMART" id="SM00283">
    <property type="entry name" value="MA"/>
    <property type="match status" value="1"/>
</dbReference>
<dbReference type="EMBL" id="JAVRIF010000001">
    <property type="protein sequence ID" value="MDT0602072.1"/>
    <property type="molecule type" value="Genomic_DNA"/>
</dbReference>
<evidence type="ECO:0000259" key="2">
    <source>
        <dbReference type="PROSITE" id="PS50111"/>
    </source>
</evidence>
<dbReference type="PROSITE" id="PS50113">
    <property type="entry name" value="PAC"/>
    <property type="match status" value="2"/>
</dbReference>
<accession>A0ABU2ZXM9</accession>
<dbReference type="InterPro" id="IPR000700">
    <property type="entry name" value="PAS-assoc_C"/>
</dbReference>
<dbReference type="InterPro" id="IPR001610">
    <property type="entry name" value="PAC"/>
</dbReference>
<dbReference type="SUPFAM" id="SSF55785">
    <property type="entry name" value="PYP-like sensor domain (PAS domain)"/>
    <property type="match status" value="2"/>
</dbReference>
<evidence type="ECO:0000256" key="1">
    <source>
        <dbReference type="PROSITE-ProRule" id="PRU00284"/>
    </source>
</evidence>
<dbReference type="SUPFAM" id="SSF58104">
    <property type="entry name" value="Methyl-accepting chemotaxis protein (MCP) signaling domain"/>
    <property type="match status" value="1"/>
</dbReference>
<dbReference type="PROSITE" id="PS50111">
    <property type="entry name" value="CHEMOTAXIS_TRANSDUC_2"/>
    <property type="match status" value="1"/>
</dbReference>